<evidence type="ECO:0000313" key="3">
    <source>
        <dbReference type="Proteomes" id="UP001528823"/>
    </source>
</evidence>
<reference evidence="2 3" key="1">
    <citation type="submission" date="2022-11" db="EMBL/GenBank/DDBJ databases">
        <title>Spartinivicinus poritis sp. nov., isolated from scleractinian coral Porites lutea.</title>
        <authorList>
            <person name="Zhang G."/>
            <person name="Cai L."/>
            <person name="Wei Q."/>
        </authorList>
    </citation>
    <scope>NUCLEOTIDE SEQUENCE [LARGE SCALE GENOMIC DNA]</scope>
    <source>
        <strain evidence="2 3">A2-2</strain>
    </source>
</reference>
<dbReference type="RefSeq" id="WP_274690736.1">
    <property type="nucleotide sequence ID" value="NZ_JAPMOU010000034.1"/>
</dbReference>
<name>A0ABT5UDF4_9GAMM</name>
<proteinExistence type="predicted"/>
<feature type="signal peptide" evidence="1">
    <location>
        <begin position="1"/>
        <end position="24"/>
    </location>
</feature>
<comment type="caution">
    <text evidence="2">The sequence shown here is derived from an EMBL/GenBank/DDBJ whole genome shotgun (WGS) entry which is preliminary data.</text>
</comment>
<dbReference type="EMBL" id="JAPMOU010000034">
    <property type="protein sequence ID" value="MDE1464410.1"/>
    <property type="molecule type" value="Genomic_DNA"/>
</dbReference>
<evidence type="ECO:0000313" key="2">
    <source>
        <dbReference type="EMBL" id="MDE1464410.1"/>
    </source>
</evidence>
<accession>A0ABT5UDF4</accession>
<dbReference type="Proteomes" id="UP001528823">
    <property type="component" value="Unassembled WGS sequence"/>
</dbReference>
<evidence type="ECO:0000256" key="1">
    <source>
        <dbReference type="SAM" id="SignalP"/>
    </source>
</evidence>
<keyword evidence="3" id="KW-1185">Reference proteome</keyword>
<organism evidence="2 3">
    <name type="scientific">Spartinivicinus poritis</name>
    <dbReference type="NCBI Taxonomy" id="2994640"/>
    <lineage>
        <taxon>Bacteria</taxon>
        <taxon>Pseudomonadati</taxon>
        <taxon>Pseudomonadota</taxon>
        <taxon>Gammaproteobacteria</taxon>
        <taxon>Oceanospirillales</taxon>
        <taxon>Zooshikellaceae</taxon>
        <taxon>Spartinivicinus</taxon>
    </lineage>
</organism>
<protein>
    <submittedName>
        <fullName evidence="2">Uncharacterized protein</fullName>
    </submittedName>
</protein>
<feature type="chain" id="PRO_5045997504" evidence="1">
    <location>
        <begin position="25"/>
        <end position="116"/>
    </location>
</feature>
<sequence>MSKKTTYITLLFALLSAHSLITNASGKITGISFSGPDDDIHSNLVQIQIEGGYNSPNCDTTRAAIRNTEDRQHLIKFALTAFKNETPVDIVLMEEDKYFRERCTIKRISTVRPQAK</sequence>
<keyword evidence="1" id="KW-0732">Signal</keyword>
<gene>
    <name evidence="2" type="ORF">ORQ98_20835</name>
</gene>